<name>A0AA88DIP5_FICCA</name>
<organism evidence="1 2">
    <name type="scientific">Ficus carica</name>
    <name type="common">Common fig</name>
    <dbReference type="NCBI Taxonomy" id="3494"/>
    <lineage>
        <taxon>Eukaryota</taxon>
        <taxon>Viridiplantae</taxon>
        <taxon>Streptophyta</taxon>
        <taxon>Embryophyta</taxon>
        <taxon>Tracheophyta</taxon>
        <taxon>Spermatophyta</taxon>
        <taxon>Magnoliopsida</taxon>
        <taxon>eudicotyledons</taxon>
        <taxon>Gunneridae</taxon>
        <taxon>Pentapetalae</taxon>
        <taxon>rosids</taxon>
        <taxon>fabids</taxon>
        <taxon>Rosales</taxon>
        <taxon>Moraceae</taxon>
        <taxon>Ficeae</taxon>
        <taxon>Ficus</taxon>
    </lineage>
</organism>
<comment type="caution">
    <text evidence="1">The sequence shown here is derived from an EMBL/GenBank/DDBJ whole genome shotgun (WGS) entry which is preliminary data.</text>
</comment>
<accession>A0AA88DIP5</accession>
<dbReference type="Proteomes" id="UP001187192">
    <property type="component" value="Unassembled WGS sequence"/>
</dbReference>
<dbReference type="EMBL" id="BTGU01000023">
    <property type="protein sequence ID" value="GMN46494.1"/>
    <property type="molecule type" value="Genomic_DNA"/>
</dbReference>
<reference evidence="1" key="1">
    <citation type="submission" date="2023-07" db="EMBL/GenBank/DDBJ databases">
        <title>draft genome sequence of fig (Ficus carica).</title>
        <authorList>
            <person name="Takahashi T."/>
            <person name="Nishimura K."/>
        </authorList>
    </citation>
    <scope>NUCLEOTIDE SEQUENCE</scope>
</reference>
<dbReference type="AlphaFoldDB" id="A0AA88DIP5"/>
<proteinExistence type="predicted"/>
<protein>
    <submittedName>
        <fullName evidence="1">Uncharacterized protein</fullName>
    </submittedName>
</protein>
<sequence length="66" mass="7455">MTKEPLGSGGGCEGDSGSHPVGVLVFLPPPSSIFFPYVCCRGEGEREVRWESWNWMWTVFLYPMEE</sequence>
<evidence type="ECO:0000313" key="1">
    <source>
        <dbReference type="EMBL" id="GMN46494.1"/>
    </source>
</evidence>
<keyword evidence="2" id="KW-1185">Reference proteome</keyword>
<evidence type="ECO:0000313" key="2">
    <source>
        <dbReference type="Proteomes" id="UP001187192"/>
    </source>
</evidence>
<gene>
    <name evidence="1" type="ORF">TIFTF001_015681</name>
</gene>